<protein>
    <submittedName>
        <fullName evidence="1">Uncharacterized protein</fullName>
    </submittedName>
</protein>
<gene>
    <name evidence="1" type="ORF">ANCCAN_17614</name>
</gene>
<evidence type="ECO:0000313" key="2">
    <source>
        <dbReference type="Proteomes" id="UP000252519"/>
    </source>
</evidence>
<proteinExistence type="predicted"/>
<evidence type="ECO:0000313" key="1">
    <source>
        <dbReference type="EMBL" id="RCN36503.1"/>
    </source>
</evidence>
<accession>A0A368FWD0</accession>
<dbReference type="OrthoDB" id="10448472at2759"/>
<name>A0A368FWD0_ANCCA</name>
<dbReference type="AlphaFoldDB" id="A0A368FWD0"/>
<reference evidence="1 2" key="1">
    <citation type="submission" date="2014-10" db="EMBL/GenBank/DDBJ databases">
        <title>Draft genome of the hookworm Ancylostoma caninum.</title>
        <authorList>
            <person name="Mitreva M."/>
        </authorList>
    </citation>
    <scope>NUCLEOTIDE SEQUENCE [LARGE SCALE GENOMIC DNA]</scope>
    <source>
        <strain evidence="1 2">Baltimore</strain>
    </source>
</reference>
<organism evidence="1 2">
    <name type="scientific">Ancylostoma caninum</name>
    <name type="common">Dog hookworm</name>
    <dbReference type="NCBI Taxonomy" id="29170"/>
    <lineage>
        <taxon>Eukaryota</taxon>
        <taxon>Metazoa</taxon>
        <taxon>Ecdysozoa</taxon>
        <taxon>Nematoda</taxon>
        <taxon>Chromadorea</taxon>
        <taxon>Rhabditida</taxon>
        <taxon>Rhabditina</taxon>
        <taxon>Rhabditomorpha</taxon>
        <taxon>Strongyloidea</taxon>
        <taxon>Ancylostomatidae</taxon>
        <taxon>Ancylostomatinae</taxon>
        <taxon>Ancylostoma</taxon>
    </lineage>
</organism>
<sequence>MYEFLTDCAMVDLAEFFFDEKPEQFLATLYNVIAEAIVADSSHSFAKESNEPATSPPKKPRRSPDLRQVWWHFWKRLLFVFLRS</sequence>
<dbReference type="Proteomes" id="UP000252519">
    <property type="component" value="Unassembled WGS sequence"/>
</dbReference>
<keyword evidence="2" id="KW-1185">Reference proteome</keyword>
<dbReference type="EMBL" id="JOJR01000551">
    <property type="protein sequence ID" value="RCN36503.1"/>
    <property type="molecule type" value="Genomic_DNA"/>
</dbReference>
<comment type="caution">
    <text evidence="1">The sequence shown here is derived from an EMBL/GenBank/DDBJ whole genome shotgun (WGS) entry which is preliminary data.</text>
</comment>